<organism evidence="8 9">
    <name type="scientific">Acromyrmex heyeri</name>
    <dbReference type="NCBI Taxonomy" id="230685"/>
    <lineage>
        <taxon>Eukaryota</taxon>
        <taxon>Metazoa</taxon>
        <taxon>Ecdysozoa</taxon>
        <taxon>Arthropoda</taxon>
        <taxon>Hexapoda</taxon>
        <taxon>Insecta</taxon>
        <taxon>Pterygota</taxon>
        <taxon>Neoptera</taxon>
        <taxon>Endopterygota</taxon>
        <taxon>Hymenoptera</taxon>
        <taxon>Apocrita</taxon>
        <taxon>Aculeata</taxon>
        <taxon>Formicoidea</taxon>
        <taxon>Formicidae</taxon>
        <taxon>Myrmicinae</taxon>
        <taxon>Acromyrmex</taxon>
    </lineage>
</organism>
<dbReference type="InterPro" id="IPR034720">
    <property type="entry name" value="Viral_alk_exo"/>
</dbReference>
<comment type="caution">
    <text evidence="8">The sequence shown here is derived from an EMBL/GenBank/DDBJ whole genome shotgun (WGS) entry which is preliminary data.</text>
</comment>
<dbReference type="GO" id="GO:0006281">
    <property type="term" value="P:DNA repair"/>
    <property type="evidence" value="ECO:0007669"/>
    <property type="project" value="UniProtKB-ARBA"/>
</dbReference>
<protein>
    <recommendedName>
        <fullName evidence="6">Chitinase domain-containing protein 1</fullName>
    </recommendedName>
</protein>
<dbReference type="Gene3D" id="3.20.20.80">
    <property type="entry name" value="Glycosidases"/>
    <property type="match status" value="1"/>
</dbReference>
<accession>A0A836JR50</accession>
<reference evidence="8 9" key="1">
    <citation type="submission" date="2020-02" db="EMBL/GenBank/DDBJ databases">
        <title>Relaxed selection underlies rapid genomic changes in the transitions from sociality to social parasitism in ants.</title>
        <authorList>
            <person name="Bi X."/>
        </authorList>
    </citation>
    <scope>NUCLEOTIDE SEQUENCE [LARGE SCALE GENOMIC DNA]</scope>
    <source>
        <strain evidence="8">BGI-DK2014b</strain>
        <tissue evidence="8">Whole body</tissue>
    </source>
</reference>
<evidence type="ECO:0000313" key="9">
    <source>
        <dbReference type="Proteomes" id="UP000670152"/>
    </source>
</evidence>
<dbReference type="InterPro" id="IPR029070">
    <property type="entry name" value="Chitinase_insertion_sf"/>
</dbReference>
<dbReference type="PANTHER" id="PTHR46066:SF2">
    <property type="entry name" value="CHITINASE DOMAIN-CONTAINING PROTEIN 1"/>
    <property type="match status" value="1"/>
</dbReference>
<dbReference type="GO" id="GO:0004527">
    <property type="term" value="F:exonuclease activity"/>
    <property type="evidence" value="ECO:0007669"/>
    <property type="project" value="UniProtKB-KW"/>
</dbReference>
<evidence type="ECO:0000313" key="8">
    <source>
        <dbReference type="EMBL" id="KAG5323255.1"/>
    </source>
</evidence>
<dbReference type="SUPFAM" id="SSF52980">
    <property type="entry name" value="Restriction endonuclease-like"/>
    <property type="match status" value="1"/>
</dbReference>
<dbReference type="InterPro" id="IPR011604">
    <property type="entry name" value="PDDEXK-like_dom_sf"/>
</dbReference>
<dbReference type="Proteomes" id="UP000670152">
    <property type="component" value="Unassembled WGS sequence"/>
</dbReference>
<dbReference type="GO" id="GO:0005975">
    <property type="term" value="P:carbohydrate metabolic process"/>
    <property type="evidence" value="ECO:0007669"/>
    <property type="project" value="InterPro"/>
</dbReference>
<keyword evidence="2" id="KW-0540">Nuclease</keyword>
<sequence>MVTEFIKQSDKFNAAEIRNAKAAICKSSRESYGDQAIDYVCLKRKESLGTCTEVECYWRRSSLASVDTTKKQDDTLIWHSIRYDRVTASRLYEAAHCKTFNGTFVQQIIGASKIFESQAMQRGKKLEKEVLIEIGKITRLLFKDCGLVFLPSFPVLGALPDAIGDDFIVEVKCLSSTKTFDNFLPNGKINEKCKSYKGPVDQNVFQRNLVVENPKQQDILHESGRYFQNTKHRRFKGDVLGYCTPWNKNGFEISKTFHGKFTIVSPVWLAFSFGNISTYQLSTHSVQTKWIKEMRANNNVNHNVKLIPRVLFEHWSIDDIIRIYINTESQTQLIVSLLDAAKTFHFDGYVLEIWNQFIFAGANLSIVTSIVKFIAQKLKKHNLDIILAIPPSRSAQVELFSKQEFDELALYVNAFSLMTYDYSSIQRPGPNSPLDWIRQCVELLAPKKNNHRRSQILLGINFYGYNYTPEGGKAILASEYLNILKSFKGKIQWDNSSKEHFFEPK</sequence>
<evidence type="ECO:0000259" key="7">
    <source>
        <dbReference type="PROSITE" id="PS51910"/>
    </source>
</evidence>
<feature type="non-terminal residue" evidence="8">
    <location>
        <position position="1"/>
    </location>
</feature>
<gene>
    <name evidence="8" type="primary">Chid1</name>
    <name evidence="8" type="ORF">G6Z77_0005116</name>
</gene>
<dbReference type="GO" id="GO:0070492">
    <property type="term" value="F:oligosaccharide binding"/>
    <property type="evidence" value="ECO:0007669"/>
    <property type="project" value="TreeGrafter"/>
</dbReference>
<evidence type="ECO:0000256" key="5">
    <source>
        <dbReference type="ARBA" id="ARBA00022839"/>
    </source>
</evidence>
<feature type="domain" description="GH18" evidence="7">
    <location>
        <begin position="237"/>
        <end position="505"/>
    </location>
</feature>
<dbReference type="PROSITE" id="PS51910">
    <property type="entry name" value="GH18_2"/>
    <property type="match status" value="1"/>
</dbReference>
<evidence type="ECO:0000256" key="4">
    <source>
        <dbReference type="ARBA" id="ARBA00022801"/>
    </source>
</evidence>
<dbReference type="Gene3D" id="3.10.50.10">
    <property type="match status" value="1"/>
</dbReference>
<feature type="non-terminal residue" evidence="8">
    <location>
        <position position="505"/>
    </location>
</feature>
<dbReference type="GO" id="GO:0004519">
    <property type="term" value="F:endonuclease activity"/>
    <property type="evidence" value="ECO:0007669"/>
    <property type="project" value="UniProtKB-KW"/>
</dbReference>
<dbReference type="InterPro" id="IPR011335">
    <property type="entry name" value="Restrct_endonuc-II-like"/>
</dbReference>
<dbReference type="InterPro" id="IPR017853">
    <property type="entry name" value="GH"/>
</dbReference>
<dbReference type="PANTHER" id="PTHR46066">
    <property type="entry name" value="CHITINASE DOMAIN-CONTAINING PROTEIN 1 FAMILY MEMBER"/>
    <property type="match status" value="1"/>
</dbReference>
<dbReference type="AlphaFoldDB" id="A0A836JR50"/>
<dbReference type="SUPFAM" id="SSF51445">
    <property type="entry name" value="(Trans)glycosidases"/>
    <property type="match status" value="1"/>
</dbReference>
<evidence type="ECO:0000256" key="6">
    <source>
        <dbReference type="ARBA" id="ARBA00040976"/>
    </source>
</evidence>
<keyword evidence="5" id="KW-0269">Exonuclease</keyword>
<dbReference type="Gene3D" id="3.90.320.10">
    <property type="match status" value="1"/>
</dbReference>
<comment type="similarity">
    <text evidence="1">Belongs to the glycosyl hydrolase 18 family.</text>
</comment>
<evidence type="ECO:0000256" key="3">
    <source>
        <dbReference type="ARBA" id="ARBA00022759"/>
    </source>
</evidence>
<dbReference type="InterPro" id="IPR001223">
    <property type="entry name" value="Glyco_hydro18_cat"/>
</dbReference>
<dbReference type="EMBL" id="JAANIB010008923">
    <property type="protein sequence ID" value="KAG5323255.1"/>
    <property type="molecule type" value="Genomic_DNA"/>
</dbReference>
<dbReference type="GO" id="GO:0012505">
    <property type="term" value="C:endomembrane system"/>
    <property type="evidence" value="ECO:0007669"/>
    <property type="project" value="TreeGrafter"/>
</dbReference>
<keyword evidence="3" id="KW-0255">Endonuclease</keyword>
<dbReference type="Pfam" id="PF00704">
    <property type="entry name" value="Glyco_hydro_18"/>
    <property type="match status" value="1"/>
</dbReference>
<dbReference type="OrthoDB" id="10254444at2759"/>
<evidence type="ECO:0000256" key="1">
    <source>
        <dbReference type="ARBA" id="ARBA00009336"/>
    </source>
</evidence>
<name>A0A836JR50_9HYME</name>
<keyword evidence="4" id="KW-0378">Hydrolase</keyword>
<dbReference type="Pfam" id="PF01771">
    <property type="entry name" value="Viral_alk_exo"/>
    <property type="match status" value="1"/>
</dbReference>
<evidence type="ECO:0000256" key="2">
    <source>
        <dbReference type="ARBA" id="ARBA00022722"/>
    </source>
</evidence>
<proteinExistence type="inferred from homology"/>
<keyword evidence="9" id="KW-1185">Reference proteome</keyword>